<accession>A0A915L3D6</accession>
<proteinExistence type="predicted"/>
<dbReference type="WBParaSite" id="nRc.2.0.1.t45619-RA">
    <property type="protein sequence ID" value="nRc.2.0.1.t45619-RA"/>
    <property type="gene ID" value="nRc.2.0.1.g45619"/>
</dbReference>
<evidence type="ECO:0000256" key="1">
    <source>
        <dbReference type="SAM" id="SignalP"/>
    </source>
</evidence>
<reference evidence="3" key="1">
    <citation type="submission" date="2022-11" db="UniProtKB">
        <authorList>
            <consortium name="WormBaseParasite"/>
        </authorList>
    </citation>
    <scope>IDENTIFICATION</scope>
</reference>
<name>A0A915L3D6_ROMCU</name>
<feature type="signal peptide" evidence="1">
    <location>
        <begin position="1"/>
        <end position="20"/>
    </location>
</feature>
<evidence type="ECO:0000313" key="3">
    <source>
        <dbReference type="WBParaSite" id="nRc.2.0.1.t45619-RA"/>
    </source>
</evidence>
<organism evidence="2 3">
    <name type="scientific">Romanomermis culicivorax</name>
    <name type="common">Nematode worm</name>
    <dbReference type="NCBI Taxonomy" id="13658"/>
    <lineage>
        <taxon>Eukaryota</taxon>
        <taxon>Metazoa</taxon>
        <taxon>Ecdysozoa</taxon>
        <taxon>Nematoda</taxon>
        <taxon>Enoplea</taxon>
        <taxon>Dorylaimia</taxon>
        <taxon>Mermithida</taxon>
        <taxon>Mermithoidea</taxon>
        <taxon>Mermithidae</taxon>
        <taxon>Romanomermis</taxon>
    </lineage>
</organism>
<protein>
    <submittedName>
        <fullName evidence="3">Uncharacterized protein</fullName>
    </submittedName>
</protein>
<dbReference type="AlphaFoldDB" id="A0A915L3D6"/>
<feature type="chain" id="PRO_5037355100" evidence="1">
    <location>
        <begin position="21"/>
        <end position="344"/>
    </location>
</feature>
<dbReference type="Proteomes" id="UP000887565">
    <property type="component" value="Unplaced"/>
</dbReference>
<evidence type="ECO:0000313" key="2">
    <source>
        <dbReference type="Proteomes" id="UP000887565"/>
    </source>
</evidence>
<keyword evidence="1" id="KW-0732">Signal</keyword>
<sequence length="344" mass="38990">MSILKFLSLFLIFLTCNCRATDHDHQVSWSRKTVKFDDLFPKDRRSWSSPACNFSLLSDDQWQHLNDTVNRAIHNHVKTIFLIALSPILSIDKLRSATLIGEPSEIEELQLLTRKLFSKIIVDGSIEDKLREKVRQFTCEFLKEKSDDSIIPDLEIFIFARQLTVTLSLNIDLVRDLKPKICQSIISQQGVDIVKRVYYTAGPPFSDNLCRVIDQYLSLLAQNSSLPCDYSYDVFGTLLAVVQNPDQNVVVDDRGLKLASGILSTIFEQNDDLPVRKEKFRLIVPWDVLKKELLEDVDGKLFGKPLPTIPLNVCSNKEREEALIEAKATLAKHGISKRGTATGA</sequence>
<keyword evidence="2" id="KW-1185">Reference proteome</keyword>